<dbReference type="InterPro" id="IPR021309">
    <property type="entry name" value="YgaP-like_TM"/>
</dbReference>
<dbReference type="Proteomes" id="UP000265560">
    <property type="component" value="Chromosome"/>
</dbReference>
<evidence type="ECO:0000313" key="3">
    <source>
        <dbReference type="Proteomes" id="UP000265560"/>
    </source>
</evidence>
<dbReference type="EMBL" id="CP032419">
    <property type="protein sequence ID" value="AYC35108.1"/>
    <property type="molecule type" value="Genomic_DNA"/>
</dbReference>
<dbReference type="AlphaFoldDB" id="A0A385ZAQ9"/>
<dbReference type="KEGG" id="pcav:D3880_15495"/>
<proteinExistence type="predicted"/>
<protein>
    <submittedName>
        <fullName evidence="2">DUF2892 domain-containing protein</fullName>
    </submittedName>
</protein>
<feature type="domain" description="Inner membrane protein YgaP-like transmembrane" evidence="1">
    <location>
        <begin position="5"/>
        <end position="59"/>
    </location>
</feature>
<sequence>MIESQNVHGLERAASLAGGLLLVAKGLRRGGVIGLLELVVGGAALARGVTGHCPAKHYLAETRAELEQIRGGLDAAGKRLAELGKAAKV</sequence>
<evidence type="ECO:0000313" key="2">
    <source>
        <dbReference type="EMBL" id="AYC35108.1"/>
    </source>
</evidence>
<name>A0A385ZAQ9_9PSED</name>
<accession>A0A385ZAQ9</accession>
<gene>
    <name evidence="2" type="ORF">D3880_15495</name>
</gene>
<reference evidence="3" key="1">
    <citation type="submission" date="2018-09" db="EMBL/GenBank/DDBJ databases">
        <authorList>
            <person name="Zhu H."/>
        </authorList>
    </citation>
    <scope>NUCLEOTIDE SEQUENCE [LARGE SCALE GENOMIC DNA]</scope>
    <source>
        <strain evidence="3">K2W31S-8</strain>
    </source>
</reference>
<evidence type="ECO:0000259" key="1">
    <source>
        <dbReference type="Pfam" id="PF11127"/>
    </source>
</evidence>
<organism evidence="2 3">
    <name type="scientific">Pseudomonas cavernae</name>
    <dbReference type="NCBI Taxonomy" id="2320867"/>
    <lineage>
        <taxon>Bacteria</taxon>
        <taxon>Pseudomonadati</taxon>
        <taxon>Pseudomonadota</taxon>
        <taxon>Gammaproteobacteria</taxon>
        <taxon>Pseudomonadales</taxon>
        <taxon>Pseudomonadaceae</taxon>
        <taxon>Pseudomonas</taxon>
    </lineage>
</organism>
<keyword evidence="3" id="KW-1185">Reference proteome</keyword>
<dbReference type="Pfam" id="PF11127">
    <property type="entry name" value="YgaP-like_TM"/>
    <property type="match status" value="1"/>
</dbReference>